<comment type="caution">
    <text evidence="1">The sequence shown here is derived from an EMBL/GenBank/DDBJ whole genome shotgun (WGS) entry which is preliminary data.</text>
</comment>
<evidence type="ECO:0000313" key="2">
    <source>
        <dbReference type="Proteomes" id="UP000319801"/>
    </source>
</evidence>
<gene>
    <name evidence="1" type="ORF">Baya_14895</name>
</gene>
<dbReference type="AlphaFoldDB" id="A0A556VA73"/>
<organism evidence="1 2">
    <name type="scientific">Bagarius yarrelli</name>
    <name type="common">Goonch</name>
    <name type="synonym">Bagrus yarrelli</name>
    <dbReference type="NCBI Taxonomy" id="175774"/>
    <lineage>
        <taxon>Eukaryota</taxon>
        <taxon>Metazoa</taxon>
        <taxon>Chordata</taxon>
        <taxon>Craniata</taxon>
        <taxon>Vertebrata</taxon>
        <taxon>Euteleostomi</taxon>
        <taxon>Actinopterygii</taxon>
        <taxon>Neopterygii</taxon>
        <taxon>Teleostei</taxon>
        <taxon>Ostariophysi</taxon>
        <taxon>Siluriformes</taxon>
        <taxon>Sisoridae</taxon>
        <taxon>Sisorinae</taxon>
        <taxon>Bagarius</taxon>
    </lineage>
</organism>
<reference evidence="1 2" key="1">
    <citation type="journal article" date="2019" name="Genome Biol. Evol.">
        <title>Whole-Genome Sequencing of the Giant Devil Catfish, Bagarius yarrelli.</title>
        <authorList>
            <person name="Jiang W."/>
            <person name="Lv Y."/>
            <person name="Cheng L."/>
            <person name="Yang K."/>
            <person name="Chao B."/>
            <person name="Wang X."/>
            <person name="Li Y."/>
            <person name="Pan X."/>
            <person name="You X."/>
            <person name="Zhang Y."/>
            <person name="Yang J."/>
            <person name="Li J."/>
            <person name="Zhang X."/>
            <person name="Liu S."/>
            <person name="Sun C."/>
            <person name="Yang J."/>
            <person name="Shi Q."/>
        </authorList>
    </citation>
    <scope>NUCLEOTIDE SEQUENCE [LARGE SCALE GENOMIC DNA]</scope>
    <source>
        <strain evidence="1">JWS20170419001</strain>
        <tissue evidence="1">Muscle</tissue>
    </source>
</reference>
<accession>A0A556VA73</accession>
<proteinExistence type="predicted"/>
<name>A0A556VA73_BAGYA</name>
<sequence length="119" mass="13244">MSYRLLSLPDRRKAAISEVASSLKGVQRSTLLQKAVLRHRAVVTFTALRTCYYFRMLCLLFRRKITLHMQAVLAGKPPRLKGAGEKTGSGSCHAVLSAVLHVAEGRNRNRNNVVLSLKL</sequence>
<dbReference type="Proteomes" id="UP000319801">
    <property type="component" value="Unassembled WGS sequence"/>
</dbReference>
<keyword evidence="2" id="KW-1185">Reference proteome</keyword>
<protein>
    <submittedName>
        <fullName evidence="1">Uncharacterized protein</fullName>
    </submittedName>
</protein>
<dbReference type="EMBL" id="VCAZ01000186">
    <property type="protein sequence ID" value="TTE07146.1"/>
    <property type="molecule type" value="Genomic_DNA"/>
</dbReference>
<evidence type="ECO:0000313" key="1">
    <source>
        <dbReference type="EMBL" id="TTE07146.1"/>
    </source>
</evidence>